<dbReference type="Proteomes" id="UP000321577">
    <property type="component" value="Unassembled WGS sequence"/>
</dbReference>
<keyword evidence="5" id="KW-1185">Reference proteome</keyword>
<evidence type="ECO:0000259" key="3">
    <source>
        <dbReference type="PROSITE" id="PS01031"/>
    </source>
</evidence>
<evidence type="ECO:0000313" key="4">
    <source>
        <dbReference type="EMBL" id="GEP43083.1"/>
    </source>
</evidence>
<comment type="caution">
    <text evidence="4">The sequence shown here is derived from an EMBL/GenBank/DDBJ whole genome shotgun (WGS) entry which is preliminary data.</text>
</comment>
<dbReference type="InterPro" id="IPR002068">
    <property type="entry name" value="A-crystallin/Hsp20_dom"/>
</dbReference>
<reference evidence="4 5" key="1">
    <citation type="submission" date="2019-07" db="EMBL/GenBank/DDBJ databases">
        <title>Whole genome shotgun sequence of Brevifollis gellanilyticus NBRC 108608.</title>
        <authorList>
            <person name="Hosoyama A."/>
            <person name="Uohara A."/>
            <person name="Ohji S."/>
            <person name="Ichikawa N."/>
        </authorList>
    </citation>
    <scope>NUCLEOTIDE SEQUENCE [LARGE SCALE GENOMIC DNA]</scope>
    <source>
        <strain evidence="4 5">NBRC 108608</strain>
    </source>
</reference>
<dbReference type="PROSITE" id="PS01031">
    <property type="entry name" value="SHSP"/>
    <property type="match status" value="1"/>
</dbReference>
<dbReference type="PANTHER" id="PTHR11527">
    <property type="entry name" value="HEAT-SHOCK PROTEIN 20 FAMILY MEMBER"/>
    <property type="match status" value="1"/>
</dbReference>
<gene>
    <name evidence="4" type="primary">hspA-1</name>
    <name evidence="4" type="ORF">BGE01nite_23740</name>
</gene>
<dbReference type="OrthoDB" id="9792695at2"/>
<dbReference type="RefSeq" id="WP_146850664.1">
    <property type="nucleotide sequence ID" value="NZ_BKAG01000014.1"/>
</dbReference>
<dbReference type="Pfam" id="PF00011">
    <property type="entry name" value="HSP20"/>
    <property type="match status" value="1"/>
</dbReference>
<feature type="domain" description="SHSP" evidence="3">
    <location>
        <begin position="38"/>
        <end position="151"/>
    </location>
</feature>
<name>A0A512M8Q9_9BACT</name>
<organism evidence="4 5">
    <name type="scientific">Brevifollis gellanilyticus</name>
    <dbReference type="NCBI Taxonomy" id="748831"/>
    <lineage>
        <taxon>Bacteria</taxon>
        <taxon>Pseudomonadati</taxon>
        <taxon>Verrucomicrobiota</taxon>
        <taxon>Verrucomicrobiia</taxon>
        <taxon>Verrucomicrobiales</taxon>
        <taxon>Verrucomicrobiaceae</taxon>
    </lineage>
</organism>
<comment type="similarity">
    <text evidence="1 2">Belongs to the small heat shock protein (HSP20) family.</text>
</comment>
<evidence type="ECO:0000256" key="1">
    <source>
        <dbReference type="PROSITE-ProRule" id="PRU00285"/>
    </source>
</evidence>
<sequence>MNNTFVRWNPLRELEEFQNRIRSAFNTTANHRENSNGSSSGPAWMPLVDIMEDEQEYRIAVEIADVNKEDVNVTLEGGMLTLSGERKFEAGREDLRYHRVERPYGGFSRSFALPDDADPESVTADFKNGVLRVRVRKSESAKPKQIQVKVS</sequence>
<dbReference type="InterPro" id="IPR008978">
    <property type="entry name" value="HSP20-like_chaperone"/>
</dbReference>
<dbReference type="InterPro" id="IPR031107">
    <property type="entry name" value="Small_HSP"/>
</dbReference>
<proteinExistence type="inferred from homology"/>
<accession>A0A512M8Q9</accession>
<dbReference type="AlphaFoldDB" id="A0A512M8Q9"/>
<protein>
    <submittedName>
        <fullName evidence="4">Molecular chaperone</fullName>
    </submittedName>
</protein>
<evidence type="ECO:0000256" key="2">
    <source>
        <dbReference type="RuleBase" id="RU003616"/>
    </source>
</evidence>
<dbReference type="EMBL" id="BKAG01000014">
    <property type="protein sequence ID" value="GEP43083.1"/>
    <property type="molecule type" value="Genomic_DNA"/>
</dbReference>
<dbReference type="SUPFAM" id="SSF49764">
    <property type="entry name" value="HSP20-like chaperones"/>
    <property type="match status" value="1"/>
</dbReference>
<dbReference type="CDD" id="cd06464">
    <property type="entry name" value="ACD_sHsps-like"/>
    <property type="match status" value="1"/>
</dbReference>
<evidence type="ECO:0000313" key="5">
    <source>
        <dbReference type="Proteomes" id="UP000321577"/>
    </source>
</evidence>
<dbReference type="Gene3D" id="2.60.40.790">
    <property type="match status" value="1"/>
</dbReference>